<evidence type="ECO:0000256" key="1">
    <source>
        <dbReference type="SAM" id="MobiDB-lite"/>
    </source>
</evidence>
<feature type="compositionally biased region" description="Basic and acidic residues" evidence="1">
    <location>
        <begin position="1"/>
        <end position="20"/>
    </location>
</feature>
<dbReference type="GO" id="GO:0071014">
    <property type="term" value="C:post-mRNA release spliceosomal complex"/>
    <property type="evidence" value="ECO:0007669"/>
    <property type="project" value="TreeGrafter"/>
</dbReference>
<feature type="compositionally biased region" description="Basic and acidic residues" evidence="1">
    <location>
        <begin position="126"/>
        <end position="137"/>
    </location>
</feature>
<dbReference type="PANTHER" id="PTHR31551:SF1">
    <property type="entry name" value="COILED-COIL DOMAIN-CONTAINING PROTEIN 12"/>
    <property type="match status" value="1"/>
</dbReference>
<evidence type="ECO:0000313" key="2">
    <source>
        <dbReference type="EMBL" id="ADE77638.1"/>
    </source>
</evidence>
<sequence length="151" mass="17641">MTEESAAQRRERLKALREAQELLTSESPQPQQETKTQPQEEEQDEKQDMKFRNYLPRDKHLQQNRVAPPTIPKFDDPVATAPSATNGTEDPIISIAPKKPNWDLRRDVQKKLDKLERRTQRAIIELMHEEERRRQEASEGNNEAAEEDEES</sequence>
<feature type="compositionally biased region" description="Basic and acidic residues" evidence="1">
    <location>
        <begin position="46"/>
        <end position="61"/>
    </location>
</feature>
<dbReference type="AlphaFoldDB" id="D5ADL9"/>
<organism evidence="2">
    <name type="scientific">Picea sitchensis</name>
    <name type="common">Sitka spruce</name>
    <name type="synonym">Pinus sitchensis</name>
    <dbReference type="NCBI Taxonomy" id="3332"/>
    <lineage>
        <taxon>Eukaryota</taxon>
        <taxon>Viridiplantae</taxon>
        <taxon>Streptophyta</taxon>
        <taxon>Embryophyta</taxon>
        <taxon>Tracheophyta</taxon>
        <taxon>Spermatophyta</taxon>
        <taxon>Pinopsida</taxon>
        <taxon>Pinidae</taxon>
        <taxon>Conifers I</taxon>
        <taxon>Pinales</taxon>
        <taxon>Pinaceae</taxon>
        <taxon>Picea</taxon>
    </lineage>
</organism>
<dbReference type="OMA" id="KFDDPVA"/>
<dbReference type="PANTHER" id="PTHR31551">
    <property type="entry name" value="PRE-MRNA-SPLICING FACTOR CWF18"/>
    <property type="match status" value="1"/>
</dbReference>
<dbReference type="EMBL" id="BT124386">
    <property type="protein sequence ID" value="ADE77638.1"/>
    <property type="molecule type" value="mRNA"/>
</dbReference>
<dbReference type="InterPro" id="IPR013169">
    <property type="entry name" value="mRNA_splic_Cwf18-like"/>
</dbReference>
<dbReference type="Pfam" id="PF08315">
    <property type="entry name" value="cwf18"/>
    <property type="match status" value="1"/>
</dbReference>
<name>D5ADL9_PICSI</name>
<evidence type="ECO:0008006" key="3">
    <source>
        <dbReference type="Google" id="ProtNLM"/>
    </source>
</evidence>
<proteinExistence type="evidence at transcript level"/>
<feature type="region of interest" description="Disordered" evidence="1">
    <location>
        <begin position="126"/>
        <end position="151"/>
    </location>
</feature>
<protein>
    <recommendedName>
        <fullName evidence="3">Coiled-coil domain-containing protein 12</fullName>
    </recommendedName>
</protein>
<dbReference type="GO" id="GO:0005684">
    <property type="term" value="C:U2-type spliceosomal complex"/>
    <property type="evidence" value="ECO:0007669"/>
    <property type="project" value="TreeGrafter"/>
</dbReference>
<feature type="region of interest" description="Disordered" evidence="1">
    <location>
        <begin position="1"/>
        <end position="100"/>
    </location>
</feature>
<accession>D5ADL9</accession>
<reference evidence="2" key="1">
    <citation type="submission" date="2010-04" db="EMBL/GenBank/DDBJ databases">
        <authorList>
            <person name="Reid K.E."/>
            <person name="Liao N."/>
            <person name="Chan S."/>
            <person name="Docking R."/>
            <person name="Taylor G."/>
            <person name="Moore R."/>
            <person name="Mayo M."/>
            <person name="Munro S."/>
            <person name="King J."/>
            <person name="Yanchuk A."/>
            <person name="Holt R."/>
            <person name="Jones S."/>
            <person name="Marra M."/>
            <person name="Ritland C.E."/>
            <person name="Ritland K."/>
            <person name="Bohlmann J."/>
        </authorList>
    </citation>
    <scope>NUCLEOTIDE SEQUENCE</scope>
    <source>
        <tissue evidence="2">Bud</tissue>
    </source>
</reference>